<reference evidence="2" key="1">
    <citation type="submission" date="2019-08" db="EMBL/GenBank/DDBJ databases">
        <authorList>
            <person name="Kucharzyk K."/>
            <person name="Murdoch R.W."/>
            <person name="Higgins S."/>
            <person name="Loffler F."/>
        </authorList>
    </citation>
    <scope>NUCLEOTIDE SEQUENCE</scope>
</reference>
<feature type="transmembrane region" description="Helical" evidence="1">
    <location>
        <begin position="41"/>
        <end position="60"/>
    </location>
</feature>
<keyword evidence="1" id="KW-1133">Transmembrane helix</keyword>
<evidence type="ECO:0000313" key="2">
    <source>
        <dbReference type="EMBL" id="MPN45397.1"/>
    </source>
</evidence>
<dbReference type="PROSITE" id="PS51257">
    <property type="entry name" value="PROKAR_LIPOPROTEIN"/>
    <property type="match status" value="1"/>
</dbReference>
<gene>
    <name evidence="2" type="ORF">SDC9_192964</name>
</gene>
<dbReference type="AlphaFoldDB" id="A0A645I270"/>
<keyword evidence="1" id="KW-0472">Membrane</keyword>
<dbReference type="EMBL" id="VSSQ01105261">
    <property type="protein sequence ID" value="MPN45397.1"/>
    <property type="molecule type" value="Genomic_DNA"/>
</dbReference>
<protein>
    <submittedName>
        <fullName evidence="2">Uncharacterized protein</fullName>
    </submittedName>
</protein>
<feature type="transmembrane region" description="Helical" evidence="1">
    <location>
        <begin position="12"/>
        <end position="29"/>
    </location>
</feature>
<organism evidence="2">
    <name type="scientific">bioreactor metagenome</name>
    <dbReference type="NCBI Taxonomy" id="1076179"/>
    <lineage>
        <taxon>unclassified sequences</taxon>
        <taxon>metagenomes</taxon>
        <taxon>ecological metagenomes</taxon>
    </lineage>
</organism>
<evidence type="ECO:0000256" key="1">
    <source>
        <dbReference type="SAM" id="Phobius"/>
    </source>
</evidence>
<proteinExistence type="predicted"/>
<accession>A0A645I270</accession>
<keyword evidence="1" id="KW-0812">Transmembrane</keyword>
<sequence>MKRRTVQMFGRLMLPAGILIVLACLWMLGQQTPGTPERIVTVVDLVLGLVLITVGLYLSVRERNNKDDS</sequence>
<comment type="caution">
    <text evidence="2">The sequence shown here is derived from an EMBL/GenBank/DDBJ whole genome shotgun (WGS) entry which is preliminary data.</text>
</comment>
<name>A0A645I270_9ZZZZ</name>